<organism evidence="3 4">
    <name type="scientific">Natrarchaeobius chitinivorans</name>
    <dbReference type="NCBI Taxonomy" id="1679083"/>
    <lineage>
        <taxon>Archaea</taxon>
        <taxon>Methanobacteriati</taxon>
        <taxon>Methanobacteriota</taxon>
        <taxon>Stenosarchaea group</taxon>
        <taxon>Halobacteria</taxon>
        <taxon>Halobacteriales</taxon>
        <taxon>Natrialbaceae</taxon>
        <taxon>Natrarchaeobius</taxon>
    </lineage>
</organism>
<dbReference type="PANTHER" id="PTHR11365">
    <property type="entry name" value="5-OXOPROLINASE RELATED"/>
    <property type="match status" value="1"/>
</dbReference>
<dbReference type="AlphaFoldDB" id="A0A3N6P343"/>
<accession>A0A3N6P343</accession>
<sequence length="601" mass="65835">MSEDNTQCHDGGTGPSELEPYLMTVLSKKFEAITRDMTQSLLKSARSNIISVARDFSSAITLYDGRQFMIDEGLPIHLANIHLVPQVTREYFDDVRPGDCFLTNSPYAGNTHHADYTLHSPVFCDGEPLFWTVSRAHQADVGAPVPSTYVADGETVFEEGMHLPSVRIQREYEDREDIVRMCTENIRVGETQWYGDYRAQVASVRRGETEIQNLCEEYGVDVVKTFVEEWLEYGERMMRQEIATLPAETISHTAHHDPIPDAAPEGVPVTVELSILPDEERIVVDLTDNEDTIPAGFNLTEATTVAAVYGGIFNNLDADIPHNQGCIDRIDVEMGDGKVVGRPEYPAGTSLATTNVCDTLFNAVQASFGQLGEPYGMAEGASGMPIVVSNISGVDPRRDEEFVNQVIYYGGGGPAVHGHDGWMMYGIPITGGVIYRDSVEVDEHQYPILVEENELVPDTGGPGKWRGAPGCICRYRPRDTEITVTYFGNATEFPPKGIRGGKAGGKAATKIETADGTVVDTPSINVVEVGPGETVIGRFAGGGGYGDPFERDPERVRSDVEQGYVTVDGADEDYGVVLEETSTGIEIDEDATRERRNEVER</sequence>
<feature type="compositionally biased region" description="Basic and acidic residues" evidence="1">
    <location>
        <begin position="590"/>
        <end position="601"/>
    </location>
</feature>
<dbReference type="GO" id="GO:0005829">
    <property type="term" value="C:cytosol"/>
    <property type="evidence" value="ECO:0007669"/>
    <property type="project" value="TreeGrafter"/>
</dbReference>
<dbReference type="RefSeq" id="WP_124197612.1">
    <property type="nucleotide sequence ID" value="NZ_REGA01000032.1"/>
</dbReference>
<proteinExistence type="predicted"/>
<dbReference type="InterPro" id="IPR045079">
    <property type="entry name" value="Oxoprolinase-like"/>
</dbReference>
<dbReference type="PANTHER" id="PTHR11365:SF23">
    <property type="entry name" value="HYPOTHETICAL 5-OXOPROLINASE (EUROFUNG)-RELATED"/>
    <property type="match status" value="1"/>
</dbReference>
<dbReference type="GO" id="GO:0017168">
    <property type="term" value="F:5-oxoprolinase (ATP-hydrolyzing) activity"/>
    <property type="evidence" value="ECO:0007669"/>
    <property type="project" value="TreeGrafter"/>
</dbReference>
<evidence type="ECO:0000259" key="2">
    <source>
        <dbReference type="Pfam" id="PF02538"/>
    </source>
</evidence>
<dbReference type="OrthoDB" id="8261at2157"/>
<name>A0A3N6P343_NATCH</name>
<feature type="domain" description="Hydantoinase B/oxoprolinase" evidence="2">
    <location>
        <begin position="20"/>
        <end position="548"/>
    </location>
</feature>
<dbReference type="Proteomes" id="UP000282323">
    <property type="component" value="Unassembled WGS sequence"/>
</dbReference>
<protein>
    <submittedName>
        <fullName evidence="3">Hydantoinase B/oxoprolinase family protein</fullName>
    </submittedName>
</protein>
<comment type="caution">
    <text evidence="3">The sequence shown here is derived from an EMBL/GenBank/DDBJ whole genome shotgun (WGS) entry which is preliminary data.</text>
</comment>
<keyword evidence="4" id="KW-1185">Reference proteome</keyword>
<dbReference type="GO" id="GO:0006749">
    <property type="term" value="P:glutathione metabolic process"/>
    <property type="evidence" value="ECO:0007669"/>
    <property type="project" value="TreeGrafter"/>
</dbReference>
<dbReference type="Pfam" id="PF02538">
    <property type="entry name" value="Hydantoinase_B"/>
    <property type="match status" value="1"/>
</dbReference>
<evidence type="ECO:0000313" key="3">
    <source>
        <dbReference type="EMBL" id="RQG89655.1"/>
    </source>
</evidence>
<reference evidence="3 4" key="1">
    <citation type="submission" date="2018-10" db="EMBL/GenBank/DDBJ databases">
        <title>Natrarchaeobius chitinivorans gen. nov., sp. nov., and Natrarchaeobius haloalkaliphilus sp. nov., alkaliphilic, chitin-utilizing haloarchaea from hypersaline alkaline lakes.</title>
        <authorList>
            <person name="Sorokin D.Y."/>
            <person name="Elcheninov A.G."/>
            <person name="Kostrikina N.A."/>
            <person name="Bale N.J."/>
            <person name="Sinninghe Damste J.S."/>
            <person name="Khijniak T.V."/>
            <person name="Kublanov I.V."/>
            <person name="Toshchakov S.V."/>
        </authorList>
    </citation>
    <scope>NUCLEOTIDE SEQUENCE [LARGE SCALE GENOMIC DNA]</scope>
    <source>
        <strain evidence="3 4">AArcht4T</strain>
    </source>
</reference>
<feature type="region of interest" description="Disordered" evidence="1">
    <location>
        <begin position="580"/>
        <end position="601"/>
    </location>
</feature>
<evidence type="ECO:0000256" key="1">
    <source>
        <dbReference type="SAM" id="MobiDB-lite"/>
    </source>
</evidence>
<evidence type="ECO:0000313" key="4">
    <source>
        <dbReference type="Proteomes" id="UP000282323"/>
    </source>
</evidence>
<gene>
    <name evidence="3" type="ORF">EA473_21615</name>
</gene>
<dbReference type="InterPro" id="IPR003692">
    <property type="entry name" value="Hydantoinase_B"/>
</dbReference>
<dbReference type="EMBL" id="REGA01000032">
    <property type="protein sequence ID" value="RQG89655.1"/>
    <property type="molecule type" value="Genomic_DNA"/>
</dbReference>